<protein>
    <recommendedName>
        <fullName evidence="1">DUF4283 domain-containing protein</fullName>
    </recommendedName>
</protein>
<keyword evidence="3" id="KW-1185">Reference proteome</keyword>
<proteinExistence type="predicted"/>
<comment type="caution">
    <text evidence="2">The sequence shown here is derived from an EMBL/GenBank/DDBJ whole genome shotgun (WGS) entry which is preliminary data.</text>
</comment>
<accession>A0A7J8WK42</accession>
<dbReference type="Pfam" id="PF14111">
    <property type="entry name" value="DUF4283"/>
    <property type="match status" value="1"/>
</dbReference>
<evidence type="ECO:0000313" key="3">
    <source>
        <dbReference type="Proteomes" id="UP000593577"/>
    </source>
</evidence>
<dbReference type="Proteomes" id="UP000593577">
    <property type="component" value="Unassembled WGS sequence"/>
</dbReference>
<evidence type="ECO:0000313" key="2">
    <source>
        <dbReference type="EMBL" id="MBA0675024.1"/>
    </source>
</evidence>
<reference evidence="2 3" key="1">
    <citation type="journal article" date="2019" name="Genome Biol. Evol.">
        <title>Insights into the evolution of the New World diploid cottons (Gossypium, subgenus Houzingenia) based on genome sequencing.</title>
        <authorList>
            <person name="Grover C.E."/>
            <person name="Arick M.A. 2nd"/>
            <person name="Thrash A."/>
            <person name="Conover J.L."/>
            <person name="Sanders W.S."/>
            <person name="Peterson D.G."/>
            <person name="Frelichowski J.E."/>
            <person name="Scheffler J.A."/>
            <person name="Scheffler B.E."/>
            <person name="Wendel J.F."/>
        </authorList>
    </citation>
    <scope>NUCLEOTIDE SEQUENCE [LARGE SCALE GENOMIC DNA]</scope>
    <source>
        <strain evidence="2">185</strain>
        <tissue evidence="2">Leaf</tissue>
    </source>
</reference>
<organism evidence="2 3">
    <name type="scientific">Gossypium aridum</name>
    <name type="common">American cotton</name>
    <name type="synonym">Erioxylum aridum</name>
    <dbReference type="NCBI Taxonomy" id="34290"/>
    <lineage>
        <taxon>Eukaryota</taxon>
        <taxon>Viridiplantae</taxon>
        <taxon>Streptophyta</taxon>
        <taxon>Embryophyta</taxon>
        <taxon>Tracheophyta</taxon>
        <taxon>Spermatophyta</taxon>
        <taxon>Magnoliopsida</taxon>
        <taxon>eudicotyledons</taxon>
        <taxon>Gunneridae</taxon>
        <taxon>Pentapetalae</taxon>
        <taxon>rosids</taxon>
        <taxon>malvids</taxon>
        <taxon>Malvales</taxon>
        <taxon>Malvaceae</taxon>
        <taxon>Malvoideae</taxon>
        <taxon>Gossypium</taxon>
    </lineage>
</organism>
<dbReference type="AlphaFoldDB" id="A0A7J8WK42"/>
<evidence type="ECO:0000259" key="1">
    <source>
        <dbReference type="Pfam" id="PF14111"/>
    </source>
</evidence>
<dbReference type="InterPro" id="IPR025558">
    <property type="entry name" value="DUF4283"/>
</dbReference>
<gene>
    <name evidence="2" type="ORF">Goari_016590</name>
</gene>
<feature type="domain" description="DUF4283" evidence="1">
    <location>
        <begin position="29"/>
        <end position="88"/>
    </location>
</feature>
<sequence length="181" mass="21321">MEVEISNLNLEDEKEEPIPYKRDLHKEDEDYQLCLIGKALTDCVIHFSSFKRILAYLWHPLGGDVISDLGDKIYLFRFFYEVDIKRVHKLPYGAILEGMARKLGDFIGHKLGHEEGFCPLRKTIGIQKANFGWDISLRAPTKNELFTISKWLRDERPNGSQRGNSFNRMEIDRWDRERFDE</sequence>
<name>A0A7J8WK42_GOSAI</name>
<dbReference type="EMBL" id="JABFAA010000001">
    <property type="protein sequence ID" value="MBA0675024.1"/>
    <property type="molecule type" value="Genomic_DNA"/>
</dbReference>